<comment type="similarity">
    <text evidence="7">Belongs to the binding-protein-dependent transport system permease family.</text>
</comment>
<keyword evidence="3" id="KW-1003">Cell membrane</keyword>
<feature type="transmembrane region" description="Helical" evidence="7">
    <location>
        <begin position="38"/>
        <end position="55"/>
    </location>
</feature>
<keyword evidence="2 7" id="KW-0813">Transport</keyword>
<dbReference type="PANTHER" id="PTHR30151:SF20">
    <property type="entry name" value="ABC TRANSPORTER PERMEASE PROTEIN HI_0355-RELATED"/>
    <property type="match status" value="1"/>
</dbReference>
<dbReference type="PANTHER" id="PTHR30151">
    <property type="entry name" value="ALKANE SULFONATE ABC TRANSPORTER-RELATED, MEMBRANE SUBUNIT"/>
    <property type="match status" value="1"/>
</dbReference>
<feature type="domain" description="ABC transmembrane type-1" evidence="8">
    <location>
        <begin position="89"/>
        <end position="269"/>
    </location>
</feature>
<organism evidence="9">
    <name type="scientific">Gulosibacter sediminis</name>
    <dbReference type="NCBI Taxonomy" id="1729695"/>
    <lineage>
        <taxon>Bacteria</taxon>
        <taxon>Bacillati</taxon>
        <taxon>Actinomycetota</taxon>
        <taxon>Actinomycetes</taxon>
        <taxon>Micrococcales</taxon>
        <taxon>Microbacteriaceae</taxon>
        <taxon>Gulosibacter</taxon>
    </lineage>
</organism>
<feature type="transmembrane region" description="Helical" evidence="7">
    <location>
        <begin position="95"/>
        <end position="115"/>
    </location>
</feature>
<gene>
    <name evidence="9" type="ORF">M3M28_00105</name>
</gene>
<evidence type="ECO:0000256" key="2">
    <source>
        <dbReference type="ARBA" id="ARBA00022448"/>
    </source>
</evidence>
<dbReference type="EMBL" id="CP097160">
    <property type="protein sequence ID" value="UQN14905.1"/>
    <property type="molecule type" value="Genomic_DNA"/>
</dbReference>
<evidence type="ECO:0000256" key="4">
    <source>
        <dbReference type="ARBA" id="ARBA00022692"/>
    </source>
</evidence>
<feature type="transmembrane region" description="Helical" evidence="7">
    <location>
        <begin position="251"/>
        <end position="270"/>
    </location>
</feature>
<evidence type="ECO:0000256" key="1">
    <source>
        <dbReference type="ARBA" id="ARBA00004651"/>
    </source>
</evidence>
<dbReference type="PROSITE" id="PS50928">
    <property type="entry name" value="ABC_TM1"/>
    <property type="match status" value="1"/>
</dbReference>
<evidence type="ECO:0000256" key="5">
    <source>
        <dbReference type="ARBA" id="ARBA00022989"/>
    </source>
</evidence>
<dbReference type="SUPFAM" id="SSF161098">
    <property type="entry name" value="MetI-like"/>
    <property type="match status" value="1"/>
</dbReference>
<evidence type="ECO:0000259" key="8">
    <source>
        <dbReference type="PROSITE" id="PS50928"/>
    </source>
</evidence>
<evidence type="ECO:0000256" key="6">
    <source>
        <dbReference type="ARBA" id="ARBA00023136"/>
    </source>
</evidence>
<feature type="transmembrane region" description="Helical" evidence="7">
    <location>
        <begin position="127"/>
        <end position="149"/>
    </location>
</feature>
<reference evidence="9" key="1">
    <citation type="submission" date="2022-05" db="EMBL/GenBank/DDBJ databases">
        <title>Complete genome sequence of toluene-degrading Gulosibacter sediminis strain ACHW.36C.</title>
        <authorList>
            <person name="Wai A.C."/>
            <person name="Lai G.K."/>
            <person name="Griffin S.D."/>
            <person name="Leung F.C."/>
        </authorList>
    </citation>
    <scope>NUCLEOTIDE SEQUENCE [LARGE SCALE GENOMIC DNA]</scope>
    <source>
        <strain evidence="9">ACHW.36C</strain>
    </source>
</reference>
<keyword evidence="4 7" id="KW-0812">Transmembrane</keyword>
<name>A0ABY4MZ03_9MICO</name>
<evidence type="ECO:0000256" key="7">
    <source>
        <dbReference type="RuleBase" id="RU363032"/>
    </source>
</evidence>
<feature type="transmembrane region" description="Helical" evidence="7">
    <location>
        <begin position="216"/>
        <end position="239"/>
    </location>
</feature>
<dbReference type="InterPro" id="IPR035906">
    <property type="entry name" value="MetI-like_sf"/>
</dbReference>
<proteinExistence type="inferred from homology"/>
<protein>
    <submittedName>
        <fullName evidence="9">ABC transporter permease</fullName>
    </submittedName>
</protein>
<evidence type="ECO:0000313" key="9">
    <source>
        <dbReference type="EMBL" id="UQN14905.1"/>
    </source>
</evidence>
<accession>A0ABY4MZ03</accession>
<keyword evidence="5 7" id="KW-1133">Transmembrane helix</keyword>
<keyword evidence="6 7" id="KW-0472">Membrane</keyword>
<dbReference type="Pfam" id="PF00528">
    <property type="entry name" value="BPD_transp_1"/>
    <property type="match status" value="1"/>
</dbReference>
<dbReference type="Gene3D" id="1.10.3720.10">
    <property type="entry name" value="MetI-like"/>
    <property type="match status" value="1"/>
</dbReference>
<dbReference type="InterPro" id="IPR000515">
    <property type="entry name" value="MetI-like"/>
</dbReference>
<comment type="subcellular location">
    <subcellularLocation>
        <location evidence="1 7">Cell membrane</location>
        <topology evidence="1 7">Multi-pass membrane protein</topology>
    </subcellularLocation>
</comment>
<evidence type="ECO:0000256" key="3">
    <source>
        <dbReference type="ARBA" id="ARBA00022475"/>
    </source>
</evidence>
<sequence length="285" mass="31246">MTQLASSTEALITSSENNTKTKAVRPAQQLRAKKARMLLYQIIVGVILLALWQLGSTTGVLDTFFFSEPTMVFSRIVEWFATGSIYTHLIATTQATLLAFIIGVLGGMAFGVLFGRVDFLAQLFDPFIKMINALPRLVLAPIFLLWFGIGIGSKVALAATLVFFVVFFNTLEGMRSVPRVLVNNSKMLGASEWQLLKSVYLPSAVSWIFSSLHTSVGFAITGAVIGEYLGAFRGIGYVIAQAQGTFDTTSVFAGMVVLMVFVLIIEYFITLAEKRLLRWRAVGTN</sequence>
<dbReference type="CDD" id="cd06261">
    <property type="entry name" value="TM_PBP2"/>
    <property type="match status" value="1"/>
</dbReference>